<dbReference type="Proteomes" id="UP000595140">
    <property type="component" value="Unassembled WGS sequence"/>
</dbReference>
<gene>
    <name evidence="2" type="ORF">CCAM_LOCUS17054</name>
</gene>
<dbReference type="PANTHER" id="PTHR10992:SF943">
    <property type="entry name" value="METHYLESTERASE 10"/>
    <property type="match status" value="1"/>
</dbReference>
<dbReference type="PANTHER" id="PTHR10992">
    <property type="entry name" value="METHYLESTERASE FAMILY MEMBER"/>
    <property type="match status" value="1"/>
</dbReference>
<dbReference type="InterPro" id="IPR045889">
    <property type="entry name" value="MES/HNL"/>
</dbReference>
<dbReference type="Gene3D" id="3.40.50.1820">
    <property type="entry name" value="alpha/beta hydrolase"/>
    <property type="match status" value="1"/>
</dbReference>
<dbReference type="OrthoDB" id="408373at2759"/>
<dbReference type="AlphaFoldDB" id="A0A484LGZ5"/>
<evidence type="ECO:0000313" key="3">
    <source>
        <dbReference type="Proteomes" id="UP000595140"/>
    </source>
</evidence>
<name>A0A484LGZ5_9ASTE</name>
<accession>A0A484LGZ5</accession>
<organism evidence="2 3">
    <name type="scientific">Cuscuta campestris</name>
    <dbReference type="NCBI Taxonomy" id="132261"/>
    <lineage>
        <taxon>Eukaryota</taxon>
        <taxon>Viridiplantae</taxon>
        <taxon>Streptophyta</taxon>
        <taxon>Embryophyta</taxon>
        <taxon>Tracheophyta</taxon>
        <taxon>Spermatophyta</taxon>
        <taxon>Magnoliopsida</taxon>
        <taxon>eudicotyledons</taxon>
        <taxon>Gunneridae</taxon>
        <taxon>Pentapetalae</taxon>
        <taxon>asterids</taxon>
        <taxon>lamiids</taxon>
        <taxon>Solanales</taxon>
        <taxon>Convolvulaceae</taxon>
        <taxon>Cuscuteae</taxon>
        <taxon>Cuscuta</taxon>
        <taxon>Cuscuta subgen. Grammica</taxon>
        <taxon>Cuscuta sect. Cleistogrammica</taxon>
    </lineage>
</organism>
<dbReference type="FunFam" id="3.40.50.1820:FF:000051">
    <property type="entry name" value="(S)-hydroxynitrile lyase"/>
    <property type="match status" value="1"/>
</dbReference>
<dbReference type="InterPro" id="IPR000073">
    <property type="entry name" value="AB_hydrolase_1"/>
</dbReference>
<proteinExistence type="predicted"/>
<dbReference type="GO" id="GO:0080030">
    <property type="term" value="F:methyl indole-3-acetate esterase activity"/>
    <property type="evidence" value="ECO:0007669"/>
    <property type="project" value="TreeGrafter"/>
</dbReference>
<protein>
    <recommendedName>
        <fullName evidence="1">AB hydrolase-1 domain-containing protein</fullName>
    </recommendedName>
</protein>
<evidence type="ECO:0000313" key="2">
    <source>
        <dbReference type="EMBL" id="VFQ75278.1"/>
    </source>
</evidence>
<reference evidence="2 3" key="1">
    <citation type="submission" date="2018-04" db="EMBL/GenBank/DDBJ databases">
        <authorList>
            <person name="Vogel A."/>
        </authorList>
    </citation>
    <scope>NUCLEOTIDE SEQUENCE [LARGE SCALE GENOMIC DNA]</scope>
</reference>
<dbReference type="EMBL" id="OOIL02001451">
    <property type="protein sequence ID" value="VFQ75278.1"/>
    <property type="molecule type" value="Genomic_DNA"/>
</dbReference>
<feature type="domain" description="AB hydrolase-1" evidence="1">
    <location>
        <begin position="10"/>
        <end position="253"/>
    </location>
</feature>
<dbReference type="GO" id="GO:0080032">
    <property type="term" value="F:methyl jasmonate esterase activity"/>
    <property type="evidence" value="ECO:0007669"/>
    <property type="project" value="TreeGrafter"/>
</dbReference>
<dbReference type="InterPro" id="IPR029058">
    <property type="entry name" value="AB_hydrolase_fold"/>
</dbReference>
<evidence type="ECO:0000259" key="1">
    <source>
        <dbReference type="Pfam" id="PF12697"/>
    </source>
</evidence>
<dbReference type="GO" id="GO:0009696">
    <property type="term" value="P:salicylic acid metabolic process"/>
    <property type="evidence" value="ECO:0007669"/>
    <property type="project" value="TreeGrafter"/>
</dbReference>
<dbReference type="GO" id="GO:0080031">
    <property type="term" value="F:methyl salicylate esterase activity"/>
    <property type="evidence" value="ECO:0007669"/>
    <property type="project" value="TreeGrafter"/>
</dbReference>
<keyword evidence="3" id="KW-1185">Reference proteome</keyword>
<dbReference type="SUPFAM" id="SSF53474">
    <property type="entry name" value="alpha/beta-Hydrolases"/>
    <property type="match status" value="1"/>
</dbReference>
<dbReference type="GO" id="GO:0009694">
    <property type="term" value="P:jasmonic acid metabolic process"/>
    <property type="evidence" value="ECO:0007669"/>
    <property type="project" value="TreeGrafter"/>
</dbReference>
<dbReference type="Pfam" id="PF12697">
    <property type="entry name" value="Abhydrolase_6"/>
    <property type="match status" value="1"/>
</dbReference>
<sequence length="272" mass="30078">MEGSKKPHHFVLVHGICHGAWCWYKVIPLLRSGGHRVTALDLGACGIHPKKLDEIATASEYVQPLTDFLGRLPDDQKVVLVGHSYGGLAISMAMESFPNKVLVSVFLAAYMPNSNHAPATLIQEYFGRLKPEFLMDCQVTFDQGQENPPNSVTLGSSFMEAVIYTHCKPEDVELGKLLTRPGALYVEDMGKENLMTEDNYGSVKRVYVICEDDQLMDQDFQKYNIQNSSLQAHEVKYIPAAGHMVMLTKPQELCSCLLQISAAAAISDTAIV</sequence>